<evidence type="ECO:0000313" key="2">
    <source>
        <dbReference type="EMBL" id="KAJ7730527.1"/>
    </source>
</evidence>
<name>A0AAD7MSU9_9AGAR</name>
<dbReference type="EMBL" id="JARKIB010000158">
    <property type="protein sequence ID" value="KAJ7730527.1"/>
    <property type="molecule type" value="Genomic_DNA"/>
</dbReference>
<protein>
    <submittedName>
        <fullName evidence="2">Uncharacterized protein</fullName>
    </submittedName>
</protein>
<dbReference type="Proteomes" id="UP001215598">
    <property type="component" value="Unassembled WGS sequence"/>
</dbReference>
<proteinExistence type="predicted"/>
<organism evidence="2 3">
    <name type="scientific">Mycena metata</name>
    <dbReference type="NCBI Taxonomy" id="1033252"/>
    <lineage>
        <taxon>Eukaryota</taxon>
        <taxon>Fungi</taxon>
        <taxon>Dikarya</taxon>
        <taxon>Basidiomycota</taxon>
        <taxon>Agaricomycotina</taxon>
        <taxon>Agaricomycetes</taxon>
        <taxon>Agaricomycetidae</taxon>
        <taxon>Agaricales</taxon>
        <taxon>Marasmiineae</taxon>
        <taxon>Mycenaceae</taxon>
        <taxon>Mycena</taxon>
    </lineage>
</organism>
<feature type="compositionally biased region" description="Acidic residues" evidence="1">
    <location>
        <begin position="1"/>
        <end position="11"/>
    </location>
</feature>
<evidence type="ECO:0000256" key="1">
    <source>
        <dbReference type="SAM" id="MobiDB-lite"/>
    </source>
</evidence>
<keyword evidence="3" id="KW-1185">Reference proteome</keyword>
<comment type="caution">
    <text evidence="2">The sequence shown here is derived from an EMBL/GenBank/DDBJ whole genome shotgun (WGS) entry which is preliminary data.</text>
</comment>
<dbReference type="AlphaFoldDB" id="A0AAD7MSU9"/>
<evidence type="ECO:0000313" key="3">
    <source>
        <dbReference type="Proteomes" id="UP001215598"/>
    </source>
</evidence>
<accession>A0AAD7MSU9</accession>
<feature type="compositionally biased region" description="Low complexity" evidence="1">
    <location>
        <begin position="15"/>
        <end position="34"/>
    </location>
</feature>
<feature type="region of interest" description="Disordered" evidence="1">
    <location>
        <begin position="1"/>
        <end position="53"/>
    </location>
</feature>
<sequence length="192" mass="21949">MDDSTSSEEMPDLFSVSSESASDASSHSNWSSGAEGDDEDSDGTAGSDDDTTRPPFLRRWIRKEIMEMYEHRYEEPRDTLPRGPSFLHHVLMKLTLFSVKWWAAVFRSHRSLIGTQTEARFSVLHMPQGIRIFHPVHNIFQVWDGLGMGLSLEEFTHYKLDVLTPCGEYKAGFDPTSDLRKYFSTSKLPQLK</sequence>
<reference evidence="2" key="1">
    <citation type="submission" date="2023-03" db="EMBL/GenBank/DDBJ databases">
        <title>Massive genome expansion in bonnet fungi (Mycena s.s.) driven by repeated elements and novel gene families across ecological guilds.</title>
        <authorList>
            <consortium name="Lawrence Berkeley National Laboratory"/>
            <person name="Harder C.B."/>
            <person name="Miyauchi S."/>
            <person name="Viragh M."/>
            <person name="Kuo A."/>
            <person name="Thoen E."/>
            <person name="Andreopoulos B."/>
            <person name="Lu D."/>
            <person name="Skrede I."/>
            <person name="Drula E."/>
            <person name="Henrissat B."/>
            <person name="Morin E."/>
            <person name="Kohler A."/>
            <person name="Barry K."/>
            <person name="LaButti K."/>
            <person name="Morin E."/>
            <person name="Salamov A."/>
            <person name="Lipzen A."/>
            <person name="Mereny Z."/>
            <person name="Hegedus B."/>
            <person name="Baldrian P."/>
            <person name="Stursova M."/>
            <person name="Weitz H."/>
            <person name="Taylor A."/>
            <person name="Grigoriev I.V."/>
            <person name="Nagy L.G."/>
            <person name="Martin F."/>
            <person name="Kauserud H."/>
        </authorList>
    </citation>
    <scope>NUCLEOTIDE SEQUENCE</scope>
    <source>
        <strain evidence="2">CBHHK182m</strain>
    </source>
</reference>
<gene>
    <name evidence="2" type="ORF">B0H16DRAFT_1469499</name>
</gene>